<evidence type="ECO:0000313" key="5">
    <source>
        <dbReference type="Proteomes" id="UP000052012"/>
    </source>
</evidence>
<keyword evidence="1" id="KW-0285">Flavoprotein</keyword>
<dbReference type="PANTHER" id="PTHR43278:SF4">
    <property type="entry name" value="NAD(P)H-DEPENDENT FMN-CONTAINING OXIDOREDUCTASE YWQN-RELATED"/>
    <property type="match status" value="1"/>
</dbReference>
<dbReference type="AlphaFoldDB" id="A0A0R2AMR8"/>
<feature type="domain" description="NADPH-dependent FMN reductase-like" evidence="3">
    <location>
        <begin position="1"/>
        <end position="109"/>
    </location>
</feature>
<dbReference type="InterPro" id="IPR005025">
    <property type="entry name" value="FMN_Rdtase-like_dom"/>
</dbReference>
<dbReference type="InterPro" id="IPR051796">
    <property type="entry name" value="ISF_SsuE-like"/>
</dbReference>
<sequence>MKTLFLNFSKNTNGLTASLAHKSFNFNNIKTINLVNYKINPLGQKFYDDDEFKEICNEISKTDNIIIGTPIYWSSMSSYMKIFIDRMTEVMEENPFNNKKLFLVVCGTAPEDAFPHIKHVWEKISKRFNMQLVKSVSN</sequence>
<dbReference type="RefSeq" id="WP_054658390.1">
    <property type="nucleotide sequence ID" value="NZ_AYYQ01000033.1"/>
</dbReference>
<name>A0A0R2AMR8_9LACO</name>
<gene>
    <name evidence="4" type="ORF">FD06_GL000318</name>
</gene>
<dbReference type="PATRIC" id="fig|1423781.4.peg.324"/>
<keyword evidence="2" id="KW-0288">FMN</keyword>
<dbReference type="Pfam" id="PF03358">
    <property type="entry name" value="FMN_red"/>
    <property type="match status" value="1"/>
</dbReference>
<dbReference type="GO" id="GO:0016491">
    <property type="term" value="F:oxidoreductase activity"/>
    <property type="evidence" value="ECO:0007669"/>
    <property type="project" value="InterPro"/>
</dbReference>
<keyword evidence="5" id="KW-1185">Reference proteome</keyword>
<comment type="caution">
    <text evidence="4">The sequence shown here is derived from an EMBL/GenBank/DDBJ whole genome shotgun (WGS) entry which is preliminary data.</text>
</comment>
<evidence type="ECO:0000259" key="3">
    <source>
        <dbReference type="Pfam" id="PF03358"/>
    </source>
</evidence>
<dbReference type="Proteomes" id="UP000052012">
    <property type="component" value="Unassembled WGS sequence"/>
</dbReference>
<dbReference type="STRING" id="1423781.FD06_GL000318"/>
<proteinExistence type="predicted"/>
<evidence type="ECO:0000256" key="1">
    <source>
        <dbReference type="ARBA" id="ARBA00022630"/>
    </source>
</evidence>
<dbReference type="PANTHER" id="PTHR43278">
    <property type="entry name" value="NAD(P)H-DEPENDENT FMN-CONTAINING OXIDOREDUCTASE YWQN-RELATED"/>
    <property type="match status" value="1"/>
</dbReference>
<dbReference type="EMBL" id="AYYQ01000033">
    <property type="protein sequence ID" value="KRM67957.1"/>
    <property type="molecule type" value="Genomic_DNA"/>
</dbReference>
<organism evidence="4 5">
    <name type="scientific">Apilactobacillus ozensis DSM 23829 = JCM 17196</name>
    <dbReference type="NCBI Taxonomy" id="1423781"/>
    <lineage>
        <taxon>Bacteria</taxon>
        <taxon>Bacillati</taxon>
        <taxon>Bacillota</taxon>
        <taxon>Bacilli</taxon>
        <taxon>Lactobacillales</taxon>
        <taxon>Lactobacillaceae</taxon>
        <taxon>Apilactobacillus</taxon>
    </lineage>
</organism>
<reference evidence="4 5" key="1">
    <citation type="journal article" date="2015" name="Genome Announc.">
        <title>Expanding the biotechnology potential of lactobacilli through comparative genomics of 213 strains and associated genera.</title>
        <authorList>
            <person name="Sun Z."/>
            <person name="Harris H.M."/>
            <person name="McCann A."/>
            <person name="Guo C."/>
            <person name="Argimon S."/>
            <person name="Zhang W."/>
            <person name="Yang X."/>
            <person name="Jeffery I.B."/>
            <person name="Cooney J.C."/>
            <person name="Kagawa T.F."/>
            <person name="Liu W."/>
            <person name="Song Y."/>
            <person name="Salvetti E."/>
            <person name="Wrobel A."/>
            <person name="Rasinkangas P."/>
            <person name="Parkhill J."/>
            <person name="Rea M.C."/>
            <person name="O'Sullivan O."/>
            <person name="Ritari J."/>
            <person name="Douillard F.P."/>
            <person name="Paul Ross R."/>
            <person name="Yang R."/>
            <person name="Briner A.E."/>
            <person name="Felis G.E."/>
            <person name="de Vos W.M."/>
            <person name="Barrangou R."/>
            <person name="Klaenhammer T.R."/>
            <person name="Caufield P.W."/>
            <person name="Cui Y."/>
            <person name="Zhang H."/>
            <person name="O'Toole P.W."/>
        </authorList>
    </citation>
    <scope>NUCLEOTIDE SEQUENCE [LARGE SCALE GENOMIC DNA]</scope>
    <source>
        <strain evidence="4 5">DSM 23829</strain>
    </source>
</reference>
<protein>
    <recommendedName>
        <fullName evidence="3">NADPH-dependent FMN reductase-like domain-containing protein</fullName>
    </recommendedName>
</protein>
<evidence type="ECO:0000256" key="2">
    <source>
        <dbReference type="ARBA" id="ARBA00022643"/>
    </source>
</evidence>
<dbReference type="SUPFAM" id="SSF52218">
    <property type="entry name" value="Flavoproteins"/>
    <property type="match status" value="1"/>
</dbReference>
<accession>A0A0R2AMR8</accession>
<dbReference type="Gene3D" id="3.40.50.360">
    <property type="match status" value="1"/>
</dbReference>
<dbReference type="OrthoDB" id="9805976at2"/>
<evidence type="ECO:0000313" key="4">
    <source>
        <dbReference type="EMBL" id="KRM67957.1"/>
    </source>
</evidence>
<dbReference type="InterPro" id="IPR029039">
    <property type="entry name" value="Flavoprotein-like_sf"/>
</dbReference>